<dbReference type="AlphaFoldDB" id="A0A0K6IRJ9"/>
<proteinExistence type="predicted"/>
<organism evidence="1 2">
    <name type="scientific">Tepidiphilus thermophilus</name>
    <dbReference type="NCBI Taxonomy" id="876478"/>
    <lineage>
        <taxon>Bacteria</taxon>
        <taxon>Pseudomonadati</taxon>
        <taxon>Pseudomonadota</taxon>
        <taxon>Hydrogenophilia</taxon>
        <taxon>Hydrogenophilales</taxon>
        <taxon>Hydrogenophilaceae</taxon>
        <taxon>Tepidiphilus</taxon>
    </lineage>
</organism>
<dbReference type="Proteomes" id="UP000182108">
    <property type="component" value="Unassembled WGS sequence"/>
</dbReference>
<dbReference type="EMBL" id="CYHH01000002">
    <property type="protein sequence ID" value="CUB05713.1"/>
    <property type="molecule type" value="Genomic_DNA"/>
</dbReference>
<dbReference type="RefSeq" id="WP_055422831.1">
    <property type="nucleotide sequence ID" value="NZ_CYHH01000002.1"/>
</dbReference>
<accession>A0A0K6IRJ9</accession>
<evidence type="ECO:0000313" key="1">
    <source>
        <dbReference type="EMBL" id="CUB05713.1"/>
    </source>
</evidence>
<reference evidence="2" key="1">
    <citation type="submission" date="2015-08" db="EMBL/GenBank/DDBJ databases">
        <authorList>
            <person name="Babu N.S."/>
            <person name="Beckwith C.J."/>
            <person name="Beseler K.G."/>
            <person name="Brison A."/>
            <person name="Carone J.V."/>
            <person name="Caskin T.P."/>
            <person name="Diamond M."/>
            <person name="Durham M.E."/>
            <person name="Foxe J.M."/>
            <person name="Go M."/>
            <person name="Henderson B.A."/>
            <person name="Jones I.B."/>
            <person name="McGettigan J.A."/>
            <person name="Micheletti S.J."/>
            <person name="Nasrallah M.E."/>
            <person name="Ortiz D."/>
            <person name="Piller C.R."/>
            <person name="Privatt S.R."/>
            <person name="Schneider S.L."/>
            <person name="Sharp S."/>
            <person name="Smith T.C."/>
            <person name="Stanton J.D."/>
            <person name="Ullery H.E."/>
            <person name="Wilson R.J."/>
            <person name="Serrano M.G."/>
            <person name="Buck G."/>
            <person name="Lee V."/>
            <person name="Wang Y."/>
            <person name="Carvalho R."/>
            <person name="Voegtly L."/>
            <person name="Shi R."/>
            <person name="Duckworth R."/>
            <person name="Johnson A."/>
            <person name="Loviza R."/>
            <person name="Walstead R."/>
            <person name="Shah Z."/>
            <person name="Kiflezghi M."/>
            <person name="Wade K."/>
            <person name="Ball S.L."/>
            <person name="Bradley K.W."/>
            <person name="Asai D.J."/>
            <person name="Bowman C.A."/>
            <person name="Russell D.A."/>
            <person name="Pope W.H."/>
            <person name="Jacobs-Sera D."/>
            <person name="Hendrix R.W."/>
            <person name="Hatfull G.F."/>
        </authorList>
    </citation>
    <scope>NUCLEOTIDE SEQUENCE [LARGE SCALE GENOMIC DNA]</scope>
    <source>
        <strain evidence="2">JCM 19170</strain>
    </source>
</reference>
<gene>
    <name evidence="1" type="ORF">Ga0061068_102106</name>
</gene>
<evidence type="ECO:0000313" key="2">
    <source>
        <dbReference type="Proteomes" id="UP000182108"/>
    </source>
</evidence>
<dbReference type="OrthoDB" id="5295974at2"/>
<name>A0A0K6IRJ9_9PROT</name>
<sequence length="345" mass="37887">MSPTVVLPGLLWPNAGAHGLLDGLPQPTLERWLAVGACRRESPRSYRETLAAVLGPAPAPLAELRRRGEEEKAPPAAGGSLLCADPVMLTLARDRIVVTEPGEAGLSPEEAAALAPALSAWLTQIAPDWILGFDFVAPQRGYLRLAAPVEGVRFAPLDEASGRSLDALLPQGEDARRWRRLMNELQIWLHAHPINAERRRRGWPTVDSLWLWGNERPAANAVPPRRVLGARTLDPLARGWAGAAGHDLVLAERDAGQEFDVALLDAAENPCRRLDLTGWRTVLAALERDWLAALDARLPRLSLLLPGDKASLRLEITPWRRRLAPLSRLVRRPRTLARLLEETAP</sequence>
<protein>
    <submittedName>
        <fullName evidence="1">Uncharacterized protein</fullName>
    </submittedName>
</protein>
<keyword evidence="2" id="KW-1185">Reference proteome</keyword>